<evidence type="ECO:0000259" key="4">
    <source>
        <dbReference type="PROSITE" id="PS50977"/>
    </source>
</evidence>
<keyword evidence="3" id="KW-1133">Transmembrane helix</keyword>
<dbReference type="Gene3D" id="1.10.357.10">
    <property type="entry name" value="Tetracycline Repressor, domain 2"/>
    <property type="match status" value="1"/>
</dbReference>
<protein>
    <submittedName>
        <fullName evidence="5">TetR family transcriptional regulator</fullName>
    </submittedName>
</protein>
<name>A0A223HXC2_THETR</name>
<dbReference type="Pfam" id="PF14278">
    <property type="entry name" value="TetR_C_8"/>
    <property type="match status" value="1"/>
</dbReference>
<keyword evidence="3" id="KW-0812">Transmembrane</keyword>
<accession>A0A223HXC2</accession>
<keyword evidence="1 2" id="KW-0238">DNA-binding</keyword>
<dbReference type="Proteomes" id="UP000214975">
    <property type="component" value="Chromosome"/>
</dbReference>
<feature type="DNA-binding region" description="H-T-H motif" evidence="2">
    <location>
        <begin position="28"/>
        <end position="47"/>
    </location>
</feature>
<dbReference type="NCBIfam" id="TIGR02366">
    <property type="entry name" value="DHAK_reg"/>
    <property type="match status" value="1"/>
</dbReference>
<evidence type="ECO:0000256" key="1">
    <source>
        <dbReference type="ARBA" id="ARBA00023125"/>
    </source>
</evidence>
<evidence type="ECO:0000313" key="5">
    <source>
        <dbReference type="EMBL" id="AST57118.1"/>
    </source>
</evidence>
<dbReference type="PROSITE" id="PS50977">
    <property type="entry name" value="HTH_TETR_2"/>
    <property type="match status" value="1"/>
</dbReference>
<keyword evidence="3" id="KW-0472">Membrane</keyword>
<reference evidence="5 6" key="1">
    <citation type="submission" date="2016-08" db="EMBL/GenBank/DDBJ databases">
        <title>A novel genetic cassette of butanologenic Thermoanaerobacterium thermosaccharolyticum that directly convert cellulose to butanol.</title>
        <authorList>
            <person name="Li T."/>
            <person name="He J."/>
        </authorList>
    </citation>
    <scope>NUCLEOTIDE SEQUENCE [LARGE SCALE GENOMIC DNA]</scope>
    <source>
        <strain evidence="5 6">TG57</strain>
    </source>
</reference>
<dbReference type="AlphaFoldDB" id="A0A223HXC2"/>
<proteinExistence type="predicted"/>
<dbReference type="Pfam" id="PF00440">
    <property type="entry name" value="TetR_N"/>
    <property type="match status" value="1"/>
</dbReference>
<dbReference type="InterPro" id="IPR012738">
    <property type="entry name" value="Tscrpt_reg_DhaS"/>
</dbReference>
<feature type="transmembrane region" description="Helical" evidence="3">
    <location>
        <begin position="137"/>
        <end position="154"/>
    </location>
</feature>
<evidence type="ECO:0000256" key="3">
    <source>
        <dbReference type="SAM" id="Phobius"/>
    </source>
</evidence>
<evidence type="ECO:0000313" key="6">
    <source>
        <dbReference type="Proteomes" id="UP000214975"/>
    </source>
</evidence>
<organism evidence="5 6">
    <name type="scientific">Thermoanaerobacterium thermosaccharolyticum</name>
    <name type="common">Clostridium thermosaccharolyticum</name>
    <dbReference type="NCBI Taxonomy" id="1517"/>
    <lineage>
        <taxon>Bacteria</taxon>
        <taxon>Bacillati</taxon>
        <taxon>Bacillota</taxon>
        <taxon>Clostridia</taxon>
        <taxon>Thermoanaerobacterales</taxon>
        <taxon>Thermoanaerobacteraceae</taxon>
        <taxon>Thermoanaerobacterium</taxon>
    </lineage>
</organism>
<evidence type="ECO:0000256" key="2">
    <source>
        <dbReference type="PROSITE-ProRule" id="PRU00335"/>
    </source>
</evidence>
<dbReference type="RefSeq" id="WP_094397053.1">
    <property type="nucleotide sequence ID" value="NZ_CP016893.1"/>
</dbReference>
<sequence>MANSQITKKAMADALKELMKTKSLNKISVQDIVNKCGLNRQTFYYHFHDIFELLEWIYKKEAIEKISQYKNYEHWTEGFYQVFKYIEDNKLFCINTLNSLGREHLENYLYSVTYDLVIGVVYEISRNMKVKEKYKEFIANFYTLAFIGLIIQWMKKGMKEKPEKLIKDLNELIEGNFMKALQKYELCD</sequence>
<feature type="domain" description="HTH tetR-type" evidence="4">
    <location>
        <begin position="5"/>
        <end position="65"/>
    </location>
</feature>
<gene>
    <name evidence="5" type="ORF">Thert_01004</name>
</gene>
<dbReference type="SUPFAM" id="SSF46689">
    <property type="entry name" value="Homeodomain-like"/>
    <property type="match status" value="1"/>
</dbReference>
<dbReference type="InterPro" id="IPR001647">
    <property type="entry name" value="HTH_TetR"/>
</dbReference>
<dbReference type="PANTHER" id="PTHR43479">
    <property type="entry name" value="ACREF/ENVCD OPERON REPRESSOR-RELATED"/>
    <property type="match status" value="1"/>
</dbReference>
<dbReference type="InterPro" id="IPR050624">
    <property type="entry name" value="HTH-type_Tx_Regulator"/>
</dbReference>
<dbReference type="InterPro" id="IPR039532">
    <property type="entry name" value="TetR_C_Firmicutes"/>
</dbReference>
<dbReference type="EMBL" id="CP016893">
    <property type="protein sequence ID" value="AST57118.1"/>
    <property type="molecule type" value="Genomic_DNA"/>
</dbReference>
<dbReference type="PANTHER" id="PTHR43479:SF7">
    <property type="entry name" value="TETR-FAMILY TRANSCRIPTIONAL REGULATOR"/>
    <property type="match status" value="1"/>
</dbReference>
<dbReference type="InterPro" id="IPR009057">
    <property type="entry name" value="Homeodomain-like_sf"/>
</dbReference>
<dbReference type="GO" id="GO:0003677">
    <property type="term" value="F:DNA binding"/>
    <property type="evidence" value="ECO:0007669"/>
    <property type="project" value="UniProtKB-UniRule"/>
</dbReference>